<evidence type="ECO:0000313" key="1">
    <source>
        <dbReference type="EMBL" id="SHJ52453.1"/>
    </source>
</evidence>
<organism evidence="1 2">
    <name type="scientific">Pseudobutyrivibrio xylanivorans DSM 14809</name>
    <dbReference type="NCBI Taxonomy" id="1123012"/>
    <lineage>
        <taxon>Bacteria</taxon>
        <taxon>Bacillati</taxon>
        <taxon>Bacillota</taxon>
        <taxon>Clostridia</taxon>
        <taxon>Lachnospirales</taxon>
        <taxon>Lachnospiraceae</taxon>
        <taxon>Pseudobutyrivibrio</taxon>
    </lineage>
</organism>
<dbReference type="AlphaFoldDB" id="A0A1M6K0H4"/>
<gene>
    <name evidence="1" type="ORF">SAMN02745725_02741</name>
</gene>
<reference evidence="1 2" key="1">
    <citation type="submission" date="2016-11" db="EMBL/GenBank/DDBJ databases">
        <authorList>
            <person name="Jaros S."/>
            <person name="Januszkiewicz K."/>
            <person name="Wedrychowicz H."/>
        </authorList>
    </citation>
    <scope>NUCLEOTIDE SEQUENCE [LARGE SCALE GENOMIC DNA]</scope>
    <source>
        <strain evidence="1 2">DSM 14809</strain>
    </source>
</reference>
<keyword evidence="2" id="KW-1185">Reference proteome</keyword>
<sequence>MDWCINWICKEYKRIRLGKMFIYAGYAGKLSKAGFHTEEDIENWITLSRREEHY</sequence>
<evidence type="ECO:0000313" key="2">
    <source>
        <dbReference type="Proteomes" id="UP000184185"/>
    </source>
</evidence>
<name>A0A1M6K0H4_PSEXY</name>
<dbReference type="EMBL" id="FQYQ01000027">
    <property type="protein sequence ID" value="SHJ52453.1"/>
    <property type="molecule type" value="Genomic_DNA"/>
</dbReference>
<proteinExistence type="predicted"/>
<dbReference type="Proteomes" id="UP000184185">
    <property type="component" value="Unassembled WGS sequence"/>
</dbReference>
<protein>
    <submittedName>
        <fullName evidence="1">Uncharacterized protein</fullName>
    </submittedName>
</protein>
<accession>A0A1M6K0H4</accession>